<comment type="caution">
    <text evidence="7">The sequence shown here is derived from an EMBL/GenBank/DDBJ whole genome shotgun (WGS) entry which is preliminary data.</text>
</comment>
<dbReference type="Pfam" id="PF13416">
    <property type="entry name" value="SBP_bac_8"/>
    <property type="match status" value="1"/>
</dbReference>
<sequence>MMNRRTTVPLLAAAALVVSLTSCAPGGSAPAAADLGPVSKNVGTEKITLTVWDQNTDQGIDRAQRELNKAFEQKYPNVTIDRVSRAFNDYKATLKLALSGEQPPDVVQANQGYPDMGAFVKAGLLRSLDDYAKLYGWDRYYPASLLKLNSFSRDGKNWQGDQLYGISQTGELIGLYYNPSVLAKAGIDHPPATVDELTADLAKVKTTGTVPLSYGDLEKYPGIHLYGFLLSALAGRDKVNDLVKSADGSWTGPEATKAAHTLQGWQRAGYLTTGANGISIDDAVSSFHNGKSAFLVAGTWFEADAQSPDARFTALTPPGSPNPVTMGGEGVSWAVTTKSRHADAAAAYVDFIAGKSTAEQLSKAGNLPIVEPRTHATGGLAEDIGHTYTTISKADGIAPYLDYTTPTFYTTLSAALQDLVAGQKTPEQFTQALEQDYTEFKKTRG</sequence>
<dbReference type="RefSeq" id="WP_221457795.1">
    <property type="nucleotide sequence ID" value="NZ_JACHMG010000001.1"/>
</dbReference>
<dbReference type="PROSITE" id="PS51257">
    <property type="entry name" value="PROKAR_LIPOPROTEIN"/>
    <property type="match status" value="1"/>
</dbReference>
<dbReference type="Proteomes" id="UP000581769">
    <property type="component" value="Unassembled WGS sequence"/>
</dbReference>
<accession>A0A840IWZ1</accession>
<gene>
    <name evidence="7" type="ORF">BJY18_003514</name>
</gene>
<evidence type="ECO:0000256" key="1">
    <source>
        <dbReference type="ARBA" id="ARBA00022475"/>
    </source>
</evidence>
<protein>
    <submittedName>
        <fullName evidence="7">Raffinose/stachyose/melibiose transport system substrate-binding protein</fullName>
    </submittedName>
</protein>
<evidence type="ECO:0000256" key="2">
    <source>
        <dbReference type="ARBA" id="ARBA00022729"/>
    </source>
</evidence>
<feature type="chain" id="PRO_5039147482" evidence="6">
    <location>
        <begin position="25"/>
        <end position="445"/>
    </location>
</feature>
<keyword evidence="1" id="KW-1003">Cell membrane</keyword>
<evidence type="ECO:0000313" key="8">
    <source>
        <dbReference type="Proteomes" id="UP000581769"/>
    </source>
</evidence>
<dbReference type="AlphaFoldDB" id="A0A840IWZ1"/>
<dbReference type="Gene3D" id="3.40.190.10">
    <property type="entry name" value="Periplasmic binding protein-like II"/>
    <property type="match status" value="2"/>
</dbReference>
<keyword evidence="8" id="KW-1185">Reference proteome</keyword>
<dbReference type="PANTHER" id="PTHR43649">
    <property type="entry name" value="ARABINOSE-BINDING PROTEIN-RELATED"/>
    <property type="match status" value="1"/>
</dbReference>
<organism evidence="7 8">
    <name type="scientific">Amycolatopsis jiangsuensis</name>
    <dbReference type="NCBI Taxonomy" id="1181879"/>
    <lineage>
        <taxon>Bacteria</taxon>
        <taxon>Bacillati</taxon>
        <taxon>Actinomycetota</taxon>
        <taxon>Actinomycetes</taxon>
        <taxon>Pseudonocardiales</taxon>
        <taxon>Pseudonocardiaceae</taxon>
        <taxon>Amycolatopsis</taxon>
    </lineage>
</organism>
<dbReference type="InterPro" id="IPR006059">
    <property type="entry name" value="SBP"/>
</dbReference>
<dbReference type="InterPro" id="IPR050490">
    <property type="entry name" value="Bact_solute-bd_prot1"/>
</dbReference>
<evidence type="ECO:0000256" key="5">
    <source>
        <dbReference type="ARBA" id="ARBA00023288"/>
    </source>
</evidence>
<keyword evidence="3" id="KW-0472">Membrane</keyword>
<proteinExistence type="predicted"/>
<name>A0A840IWZ1_9PSEU</name>
<keyword evidence="2 6" id="KW-0732">Signal</keyword>
<keyword evidence="5" id="KW-0449">Lipoprotein</keyword>
<reference evidence="7 8" key="1">
    <citation type="submission" date="2020-08" db="EMBL/GenBank/DDBJ databases">
        <title>Sequencing the genomes of 1000 actinobacteria strains.</title>
        <authorList>
            <person name="Klenk H.-P."/>
        </authorList>
    </citation>
    <scope>NUCLEOTIDE SEQUENCE [LARGE SCALE GENOMIC DNA]</scope>
    <source>
        <strain evidence="7 8">DSM 45859</strain>
    </source>
</reference>
<feature type="signal peptide" evidence="6">
    <location>
        <begin position="1"/>
        <end position="24"/>
    </location>
</feature>
<evidence type="ECO:0000256" key="6">
    <source>
        <dbReference type="SAM" id="SignalP"/>
    </source>
</evidence>
<evidence type="ECO:0000313" key="7">
    <source>
        <dbReference type="EMBL" id="MBB4686029.1"/>
    </source>
</evidence>
<dbReference type="PANTHER" id="PTHR43649:SF33">
    <property type="entry name" value="POLYGALACTURONAN_RHAMNOGALACTURONAN-BINDING PROTEIN YTCQ"/>
    <property type="match status" value="1"/>
</dbReference>
<dbReference type="EMBL" id="JACHMG010000001">
    <property type="protein sequence ID" value="MBB4686029.1"/>
    <property type="molecule type" value="Genomic_DNA"/>
</dbReference>
<keyword evidence="4" id="KW-0564">Palmitate</keyword>
<evidence type="ECO:0000256" key="3">
    <source>
        <dbReference type="ARBA" id="ARBA00023136"/>
    </source>
</evidence>
<evidence type="ECO:0000256" key="4">
    <source>
        <dbReference type="ARBA" id="ARBA00023139"/>
    </source>
</evidence>
<dbReference type="SUPFAM" id="SSF53850">
    <property type="entry name" value="Periplasmic binding protein-like II"/>
    <property type="match status" value="1"/>
</dbReference>